<sequence>MVGFTMFVIMETLFLGSVATVPLATLLLAAFYKKGSLPLILVISVSYQILYALFGAVHSSYSLFWQIFGSEEDLDSTFMFWSLAFLYSLRVVLPATSFALTVDRLLAMRFPIEYNFWISRTLCILTFISTGILFIGELAAYLLCQESSAASRYVFGHYVHFMVIHVLNDFYTSICVVNIFATIIFLWKFYAFIRMQQQTRSLSSGHYGHIRSTNTMIIYQLSAEIICDILPSLATSLAVYVAGANWSQMFGPYLLATQVVYTTLCCSAYVWKMKAWKCQRAVFNSSHGTGVVITSAMRLEV</sequence>
<evidence type="ECO:0000313" key="2">
    <source>
        <dbReference type="EMBL" id="KAK0419063.1"/>
    </source>
</evidence>
<keyword evidence="1" id="KW-0472">Membrane</keyword>
<reference evidence="2" key="1">
    <citation type="submission" date="2023-06" db="EMBL/GenBank/DDBJ databases">
        <title>Genomic analysis of the entomopathogenic nematode Steinernema hermaphroditum.</title>
        <authorList>
            <person name="Schwarz E.M."/>
            <person name="Heppert J.K."/>
            <person name="Baniya A."/>
            <person name="Schwartz H.T."/>
            <person name="Tan C.-H."/>
            <person name="Antoshechkin I."/>
            <person name="Sternberg P.W."/>
            <person name="Goodrich-Blair H."/>
            <person name="Dillman A.R."/>
        </authorList>
    </citation>
    <scope>NUCLEOTIDE SEQUENCE</scope>
    <source>
        <strain evidence="2">PS9179</strain>
        <tissue evidence="2">Whole animal</tissue>
    </source>
</reference>
<feature type="transmembrane region" description="Helical" evidence="1">
    <location>
        <begin position="250"/>
        <end position="271"/>
    </location>
</feature>
<comment type="caution">
    <text evidence="2">The sequence shown here is derived from an EMBL/GenBank/DDBJ whole genome shotgun (WGS) entry which is preliminary data.</text>
</comment>
<keyword evidence="3" id="KW-1185">Reference proteome</keyword>
<gene>
    <name evidence="2" type="ORF">QR680_013932</name>
</gene>
<feature type="transmembrane region" description="Helical" evidence="1">
    <location>
        <begin position="170"/>
        <end position="193"/>
    </location>
</feature>
<dbReference type="Proteomes" id="UP001175271">
    <property type="component" value="Unassembled WGS sequence"/>
</dbReference>
<feature type="transmembrane region" description="Helical" evidence="1">
    <location>
        <begin position="122"/>
        <end position="143"/>
    </location>
</feature>
<dbReference type="AlphaFoldDB" id="A0AA39I758"/>
<feature type="transmembrane region" description="Helical" evidence="1">
    <location>
        <begin position="12"/>
        <end position="32"/>
    </location>
</feature>
<proteinExistence type="predicted"/>
<dbReference type="EMBL" id="JAUCMV010000002">
    <property type="protein sequence ID" value="KAK0419063.1"/>
    <property type="molecule type" value="Genomic_DNA"/>
</dbReference>
<feature type="transmembrane region" description="Helical" evidence="1">
    <location>
        <begin position="225"/>
        <end position="244"/>
    </location>
</feature>
<organism evidence="2 3">
    <name type="scientific">Steinernema hermaphroditum</name>
    <dbReference type="NCBI Taxonomy" id="289476"/>
    <lineage>
        <taxon>Eukaryota</taxon>
        <taxon>Metazoa</taxon>
        <taxon>Ecdysozoa</taxon>
        <taxon>Nematoda</taxon>
        <taxon>Chromadorea</taxon>
        <taxon>Rhabditida</taxon>
        <taxon>Tylenchina</taxon>
        <taxon>Panagrolaimomorpha</taxon>
        <taxon>Strongyloidoidea</taxon>
        <taxon>Steinernematidae</taxon>
        <taxon>Steinernema</taxon>
    </lineage>
</organism>
<accession>A0AA39I758</accession>
<evidence type="ECO:0000256" key="1">
    <source>
        <dbReference type="SAM" id="Phobius"/>
    </source>
</evidence>
<protein>
    <submittedName>
        <fullName evidence="2">Uncharacterized protein</fullName>
    </submittedName>
</protein>
<feature type="transmembrane region" description="Helical" evidence="1">
    <location>
        <begin position="78"/>
        <end position="102"/>
    </location>
</feature>
<evidence type="ECO:0000313" key="3">
    <source>
        <dbReference type="Proteomes" id="UP001175271"/>
    </source>
</evidence>
<keyword evidence="1" id="KW-0812">Transmembrane</keyword>
<keyword evidence="1" id="KW-1133">Transmembrane helix</keyword>
<feature type="transmembrane region" description="Helical" evidence="1">
    <location>
        <begin position="39"/>
        <end position="58"/>
    </location>
</feature>
<name>A0AA39I758_9BILA</name>